<proteinExistence type="predicted"/>
<accession>T1JJF0</accession>
<reference evidence="1" key="2">
    <citation type="submission" date="2015-02" db="UniProtKB">
        <authorList>
            <consortium name="EnsemblMetazoa"/>
        </authorList>
    </citation>
    <scope>IDENTIFICATION</scope>
</reference>
<name>T1JJF0_STRMM</name>
<dbReference type="PhylomeDB" id="T1JJF0"/>
<evidence type="ECO:0000313" key="2">
    <source>
        <dbReference type="Proteomes" id="UP000014500"/>
    </source>
</evidence>
<protein>
    <submittedName>
        <fullName evidence="1">Uncharacterized protein</fullName>
    </submittedName>
</protein>
<dbReference type="AlphaFoldDB" id="T1JJF0"/>
<dbReference type="EMBL" id="JH431284">
    <property type="status" value="NOT_ANNOTATED_CDS"/>
    <property type="molecule type" value="Genomic_DNA"/>
</dbReference>
<evidence type="ECO:0000313" key="1">
    <source>
        <dbReference type="EnsemblMetazoa" id="SMAR013980-PA"/>
    </source>
</evidence>
<reference evidence="2" key="1">
    <citation type="submission" date="2011-05" db="EMBL/GenBank/DDBJ databases">
        <authorList>
            <person name="Richards S.R."/>
            <person name="Qu J."/>
            <person name="Jiang H."/>
            <person name="Jhangiani S.N."/>
            <person name="Agravi P."/>
            <person name="Goodspeed R."/>
            <person name="Gross S."/>
            <person name="Mandapat C."/>
            <person name="Jackson L."/>
            <person name="Mathew T."/>
            <person name="Pu L."/>
            <person name="Thornton R."/>
            <person name="Saada N."/>
            <person name="Wilczek-Boney K.B."/>
            <person name="Lee S."/>
            <person name="Kovar C."/>
            <person name="Wu Y."/>
            <person name="Scherer S.E."/>
            <person name="Worley K.C."/>
            <person name="Muzny D.M."/>
            <person name="Gibbs R."/>
        </authorList>
    </citation>
    <scope>NUCLEOTIDE SEQUENCE</scope>
    <source>
        <strain evidence="2">Brora</strain>
    </source>
</reference>
<dbReference type="EnsemblMetazoa" id="SMAR013980-RA">
    <property type="protein sequence ID" value="SMAR013980-PA"/>
    <property type="gene ID" value="SMAR013980"/>
</dbReference>
<sequence length="121" mass="13678">MQRPTGLFKIPRSLIDDIYKRLKEDIADHSLACDLYVTRDTLSLGELHRFNLPTVELFARIGDLCRNLIVLDVQSIPKVTSQSLTLAVHYLRHVKRQLPVAIDCQQGLQSNAQRIVGVGQT</sequence>
<dbReference type="HOGENOM" id="CLU_2040981_0_0_1"/>
<dbReference type="Proteomes" id="UP000014500">
    <property type="component" value="Unassembled WGS sequence"/>
</dbReference>
<organism evidence="1 2">
    <name type="scientific">Strigamia maritima</name>
    <name type="common">European centipede</name>
    <name type="synonym">Geophilus maritimus</name>
    <dbReference type="NCBI Taxonomy" id="126957"/>
    <lineage>
        <taxon>Eukaryota</taxon>
        <taxon>Metazoa</taxon>
        <taxon>Ecdysozoa</taxon>
        <taxon>Arthropoda</taxon>
        <taxon>Myriapoda</taxon>
        <taxon>Chilopoda</taxon>
        <taxon>Pleurostigmophora</taxon>
        <taxon>Geophilomorpha</taxon>
        <taxon>Linotaeniidae</taxon>
        <taxon>Strigamia</taxon>
    </lineage>
</organism>
<keyword evidence="2" id="KW-1185">Reference proteome</keyword>